<keyword evidence="1" id="KW-0732">Signal</keyword>
<dbReference type="EMBL" id="GGFL01010259">
    <property type="protein sequence ID" value="MBW74437.1"/>
    <property type="molecule type" value="Transcribed_RNA"/>
</dbReference>
<proteinExistence type="predicted"/>
<protein>
    <submittedName>
        <fullName evidence="2">Putative secreted protein</fullName>
    </submittedName>
</protein>
<organism evidence="2">
    <name type="scientific">Anopheles darlingi</name>
    <name type="common">Mosquito</name>
    <dbReference type="NCBI Taxonomy" id="43151"/>
    <lineage>
        <taxon>Eukaryota</taxon>
        <taxon>Metazoa</taxon>
        <taxon>Ecdysozoa</taxon>
        <taxon>Arthropoda</taxon>
        <taxon>Hexapoda</taxon>
        <taxon>Insecta</taxon>
        <taxon>Pterygota</taxon>
        <taxon>Neoptera</taxon>
        <taxon>Endopterygota</taxon>
        <taxon>Diptera</taxon>
        <taxon>Nematocera</taxon>
        <taxon>Culicoidea</taxon>
        <taxon>Culicidae</taxon>
        <taxon>Anophelinae</taxon>
        <taxon>Anopheles</taxon>
    </lineage>
</organism>
<accession>A0A2M4DA73</accession>
<name>A0A2M4DA73_ANODA</name>
<evidence type="ECO:0000313" key="2">
    <source>
        <dbReference type="EMBL" id="MBW74437.1"/>
    </source>
</evidence>
<evidence type="ECO:0000256" key="1">
    <source>
        <dbReference type="SAM" id="SignalP"/>
    </source>
</evidence>
<dbReference type="AlphaFoldDB" id="A0A2M4DA73"/>
<reference evidence="2" key="1">
    <citation type="submission" date="2018-01" db="EMBL/GenBank/DDBJ databases">
        <title>An insight into the sialome of Amazonian anophelines.</title>
        <authorList>
            <person name="Ribeiro J.M."/>
            <person name="Scarpassa V."/>
            <person name="Calvo E."/>
        </authorList>
    </citation>
    <scope>NUCLEOTIDE SEQUENCE</scope>
</reference>
<feature type="signal peptide" evidence="1">
    <location>
        <begin position="1"/>
        <end position="20"/>
    </location>
</feature>
<sequence>MTIATRVRLVGVVCCLLARCYRCPERQYNNVRRVSIPSASQHTTFGGGNPEVYATAARQLYIQHTTRFRGVGEDYLLLSPSRGIVSNVLWICCHDSTRVVDHLFERSFRSSKEHRRTRDPFCCNYVLSSK</sequence>
<feature type="chain" id="PRO_5014934731" evidence="1">
    <location>
        <begin position="21"/>
        <end position="130"/>
    </location>
</feature>